<feature type="compositionally biased region" description="Basic and acidic residues" evidence="2">
    <location>
        <begin position="650"/>
        <end position="663"/>
    </location>
</feature>
<feature type="compositionally biased region" description="Polar residues" evidence="2">
    <location>
        <begin position="461"/>
        <end position="475"/>
    </location>
</feature>
<comment type="caution">
    <text evidence="4">The sequence shown here is derived from an EMBL/GenBank/DDBJ whole genome shotgun (WGS) entry which is preliminary data.</text>
</comment>
<feature type="region of interest" description="Disordered" evidence="2">
    <location>
        <begin position="1"/>
        <end position="87"/>
    </location>
</feature>
<accession>A0A553HMA3</accession>
<dbReference type="PANTHER" id="PTHR45808">
    <property type="entry name" value="RHO GTPASE-ACTIVATING PROTEIN 68F"/>
    <property type="match status" value="1"/>
</dbReference>
<dbReference type="InterPro" id="IPR008936">
    <property type="entry name" value="Rho_GTPase_activation_prot"/>
</dbReference>
<evidence type="ECO:0000256" key="2">
    <source>
        <dbReference type="SAM" id="MobiDB-lite"/>
    </source>
</evidence>
<feature type="coiled-coil region" evidence="1">
    <location>
        <begin position="1079"/>
        <end position="1135"/>
    </location>
</feature>
<feature type="region of interest" description="Disordered" evidence="2">
    <location>
        <begin position="461"/>
        <end position="560"/>
    </location>
</feature>
<feature type="compositionally biased region" description="Polar residues" evidence="2">
    <location>
        <begin position="1047"/>
        <end position="1058"/>
    </location>
</feature>
<feature type="region of interest" description="Disordered" evidence="2">
    <location>
        <begin position="897"/>
        <end position="981"/>
    </location>
</feature>
<dbReference type="GO" id="GO:0005096">
    <property type="term" value="F:GTPase activator activity"/>
    <property type="evidence" value="ECO:0007669"/>
    <property type="project" value="TreeGrafter"/>
</dbReference>
<feature type="compositionally biased region" description="Polar residues" evidence="2">
    <location>
        <begin position="484"/>
        <end position="494"/>
    </location>
</feature>
<feature type="compositionally biased region" description="Polar residues" evidence="2">
    <location>
        <begin position="775"/>
        <end position="785"/>
    </location>
</feature>
<dbReference type="AlphaFoldDB" id="A0A553HMA3"/>
<feature type="compositionally biased region" description="Polar residues" evidence="2">
    <location>
        <begin position="69"/>
        <end position="80"/>
    </location>
</feature>
<dbReference type="GO" id="GO:0005737">
    <property type="term" value="C:cytoplasm"/>
    <property type="evidence" value="ECO:0007669"/>
    <property type="project" value="TreeGrafter"/>
</dbReference>
<feature type="domain" description="Rho-GAP" evidence="3">
    <location>
        <begin position="194"/>
        <end position="456"/>
    </location>
</feature>
<dbReference type="InterPro" id="IPR000198">
    <property type="entry name" value="RhoGAP_dom"/>
</dbReference>
<dbReference type="EMBL" id="VFLP01000074">
    <property type="protein sequence ID" value="TRX89090.1"/>
    <property type="molecule type" value="Genomic_DNA"/>
</dbReference>
<feature type="region of interest" description="Disordered" evidence="2">
    <location>
        <begin position="629"/>
        <end position="669"/>
    </location>
</feature>
<sequence>MVSTKAKGRESAAATWPAPSDLNNISPRKPTHRPKLSKSIFAKPETTPHSSQTSNNTPLAEGSHRDGNHSSNTWTSSSENPDLPSEDDRENFILEYNRLAQRHGIRPIIPGDFSPSTGHINGSLSSRRGSWLSNMLRQSSGQLEQVATKQDKISSRHQRRTNDVNKRDGLKNQDLRALVRLCGKSPLFLPTDYAPFSLTLPTCFRALAQALVQHVETKGIFRVSGSARVVNALYDYYSTGDNTEAISSTTRCPTLPSHIRCNAHDIASTFKRLLAGLPGGILGSLSLFDALVAIHSQLQGDPEWHRTKESKLRARLIALAIGTVRSQYQRELICAVFGLLCLVGRVAKNAPREDENGRPLPTSDLMGYNALGIIFGPLLIGDMINSYSMKVANPSAGLVLLPVSSPRSRKEGRKYKHGHKHKKKPRPGEESSFAVDKIHIANSITEMLIVHWREVVRQIRSTGSVRTRRSASNPQYPEGVPTNMPLSVSENFSFRNPPHWDHSRQGSVTPSIASLRGTSSTSSTSTIHKQDGSLGQRTPKAQTASISSSESIQKPSTKAPPYLLSPMIEESPSPRVRAFKLSHGHQKAASNACGHLNHRARPMSPSMHPGQVRKDSSKGEMKVIEATLSPSIKVHPPTQSSSSSISQTAPRHEHEAPNLRSLDRTTSSKGAAEISELNLNDVVVDGAGPSHSKIDRVTVSRENSPSEPLLPRDSPHSDRPRNMRFPKSITDPRLDEMGRSTSTKLGYTPSHVRPHAEHSEELLTRSPADQWRSLVASSKASTESLAKSAKERRLKRSVGNVSSRSSRESSGLAASRPTTPKRGGPKGQSKVMQPERTVFLEETPRSIHPILKARVERFSPEKYASDTFPYRGSPRRSASKPVPGAVRAMAAFFDNAAKDSPENPVSVLSGRTLNSLRESSSSPYAVDRSPTKSHPPRSGVLPMKSTARVDDPYQRRPAGTPTLDRYSSTPEGPGTVRASPSRLLVDTPTKSLQDTLRPVRTFSPSRREVQSSLNKLIRETDHRSQPPRLGAMVPYQEEPPIGHFVRPSSSTSAQSRNVSAEPPLDSRHTSGTSFLHAQIRSLQRQLEMKNEEILHLRRQLETQEHMDIGTLCEQLRVAKRECMMWRKRAEAAERRVAVFQRFGSRFQALTDGVDDDDDDDDGGKGIDELGVRPLSCSVRTKNVKNRLRRGGMGRMKPEGADGTVFEDGFDKVGVGREYELRKGRSWKRGDLWDAAQELMDFRHGDSMPV</sequence>
<name>A0A553HMA3_9PEZI</name>
<protein>
    <recommendedName>
        <fullName evidence="3">Rho-GAP domain-containing protein</fullName>
    </recommendedName>
</protein>
<gene>
    <name evidence="4" type="ORF">FHL15_010007</name>
</gene>
<dbReference type="PROSITE" id="PS50238">
    <property type="entry name" value="RHOGAP"/>
    <property type="match status" value="1"/>
</dbReference>
<keyword evidence="1" id="KW-0175">Coiled coil</keyword>
<dbReference type="CDD" id="cd00159">
    <property type="entry name" value="RhoGAP"/>
    <property type="match status" value="1"/>
</dbReference>
<feature type="compositionally biased region" description="Low complexity" evidence="2">
    <location>
        <begin position="540"/>
        <end position="557"/>
    </location>
</feature>
<dbReference type="STRING" id="2512241.A0A553HMA3"/>
<dbReference type="OrthoDB" id="9994905at2759"/>
<feature type="compositionally biased region" description="Low complexity" evidence="2">
    <location>
        <begin position="797"/>
        <end position="816"/>
    </location>
</feature>
<evidence type="ECO:0000313" key="5">
    <source>
        <dbReference type="Proteomes" id="UP000319160"/>
    </source>
</evidence>
<feature type="region of interest" description="Disordered" evidence="2">
    <location>
        <begin position="1039"/>
        <end position="1070"/>
    </location>
</feature>
<dbReference type="SUPFAM" id="SSF48350">
    <property type="entry name" value="GTPase activation domain, GAP"/>
    <property type="match status" value="1"/>
</dbReference>
<feature type="compositionally biased region" description="Basic and acidic residues" evidence="2">
    <location>
        <begin position="149"/>
        <end position="166"/>
    </location>
</feature>
<feature type="region of interest" description="Disordered" evidence="2">
    <location>
        <begin position="683"/>
        <end position="837"/>
    </location>
</feature>
<dbReference type="PANTHER" id="PTHR45808:SF2">
    <property type="entry name" value="RHO GTPASE-ACTIVATING PROTEIN 68F"/>
    <property type="match status" value="1"/>
</dbReference>
<feature type="compositionally biased region" description="Basic and acidic residues" evidence="2">
    <location>
        <begin position="754"/>
        <end position="763"/>
    </location>
</feature>
<dbReference type="SMART" id="SM00324">
    <property type="entry name" value="RhoGAP"/>
    <property type="match status" value="1"/>
</dbReference>
<proteinExistence type="predicted"/>
<feature type="region of interest" description="Disordered" evidence="2">
    <location>
        <begin position="408"/>
        <end position="434"/>
    </location>
</feature>
<reference evidence="5" key="1">
    <citation type="submission" date="2019-06" db="EMBL/GenBank/DDBJ databases">
        <title>Draft genome sequence of the griseofulvin-producing fungus Xylaria cubensis strain G536.</title>
        <authorList>
            <person name="Mead M.E."/>
            <person name="Raja H.A."/>
            <person name="Steenwyk J.L."/>
            <person name="Knowles S.L."/>
            <person name="Oberlies N.H."/>
            <person name="Rokas A."/>
        </authorList>
    </citation>
    <scope>NUCLEOTIDE SEQUENCE [LARGE SCALE GENOMIC DNA]</scope>
    <source>
        <strain evidence="5">G536</strain>
    </source>
</reference>
<evidence type="ECO:0000313" key="4">
    <source>
        <dbReference type="EMBL" id="TRX89090.1"/>
    </source>
</evidence>
<feature type="region of interest" description="Disordered" evidence="2">
    <location>
        <begin position="600"/>
        <end position="619"/>
    </location>
</feature>
<organism evidence="4 5">
    <name type="scientific">Xylaria flabelliformis</name>
    <dbReference type="NCBI Taxonomy" id="2512241"/>
    <lineage>
        <taxon>Eukaryota</taxon>
        <taxon>Fungi</taxon>
        <taxon>Dikarya</taxon>
        <taxon>Ascomycota</taxon>
        <taxon>Pezizomycotina</taxon>
        <taxon>Sordariomycetes</taxon>
        <taxon>Xylariomycetidae</taxon>
        <taxon>Xylariales</taxon>
        <taxon>Xylariaceae</taxon>
        <taxon>Xylaria</taxon>
    </lineage>
</organism>
<evidence type="ECO:0000256" key="1">
    <source>
        <dbReference type="SAM" id="Coils"/>
    </source>
</evidence>
<keyword evidence="5" id="KW-1185">Reference proteome</keyword>
<dbReference type="Pfam" id="PF00620">
    <property type="entry name" value="RhoGAP"/>
    <property type="match status" value="1"/>
</dbReference>
<dbReference type="Gene3D" id="1.10.555.10">
    <property type="entry name" value="Rho GTPase activation protein"/>
    <property type="match status" value="1"/>
</dbReference>
<dbReference type="Proteomes" id="UP000319160">
    <property type="component" value="Unassembled WGS sequence"/>
</dbReference>
<dbReference type="GO" id="GO:0007264">
    <property type="term" value="P:small GTPase-mediated signal transduction"/>
    <property type="evidence" value="ECO:0007669"/>
    <property type="project" value="TreeGrafter"/>
</dbReference>
<feature type="compositionally biased region" description="Polar residues" evidence="2">
    <location>
        <begin position="909"/>
        <end position="923"/>
    </location>
</feature>
<feature type="compositionally biased region" description="Polar residues" evidence="2">
    <location>
        <begin position="47"/>
        <end position="58"/>
    </location>
</feature>
<feature type="region of interest" description="Disordered" evidence="2">
    <location>
        <begin position="141"/>
        <end position="166"/>
    </location>
</feature>
<evidence type="ECO:0000259" key="3">
    <source>
        <dbReference type="PROSITE" id="PS50238"/>
    </source>
</evidence>
<feature type="compositionally biased region" description="Basic residues" evidence="2">
    <location>
        <begin position="410"/>
        <end position="425"/>
    </location>
</feature>